<feature type="chain" id="PRO_5046471270" description="DUF2066 domain-containing protein" evidence="1">
    <location>
        <begin position="24"/>
        <end position="466"/>
    </location>
</feature>
<sequence>MRFLHLRLLVSSLIVALASAASAGQKVDIYRADTLVKTQSENERNAAARATFGEVVVRVSGQRSALDHPAIKAAQPGAQNYLFGFTYKSSSEKITVDGKTFPAVGLQLNYEPQAIEKLLRDSQLPLWPATRPKVLVWLVVKDPTGLRLVPEVTDLQAMQLQAQYRGLPLSFPKLDLEDSLSITADDLWALDIEKIKTASLRYKADAILIGRYTPYSLGPIPPAVLVDPLADEMPTDTAAVSSLASSSAASSVALNGLVDAAPTSIIQGPWLGDWQLLHASNDQSFVDETPEVKGLFVSAIDHAADYFANQYAIMPTNQGPQTIVLRIGNITSFGEFKQAQAYLDELAMVQRMEVMKVNAEGLLVRLTTEGDVKLLMSTLALGRRLAPLQSDTLVDTPAGAVVADQTPGGVNDPREVNDPNFDAEVMAELDQALANEQIPGVTPAPQVQAPVYGGTAENPLIYVWQK</sequence>
<gene>
    <name evidence="2" type="ORF">J2X05_003115</name>
</gene>
<evidence type="ECO:0000313" key="3">
    <source>
        <dbReference type="Proteomes" id="UP001253595"/>
    </source>
</evidence>
<accession>A0ABU1V0X0</accession>
<keyword evidence="3" id="KW-1185">Reference proteome</keyword>
<comment type="caution">
    <text evidence="2">The sequence shown here is derived from an EMBL/GenBank/DDBJ whole genome shotgun (WGS) entry which is preliminary data.</text>
</comment>
<dbReference type="EMBL" id="JAVDVX010000005">
    <property type="protein sequence ID" value="MDR7091089.1"/>
    <property type="molecule type" value="Genomic_DNA"/>
</dbReference>
<protein>
    <recommendedName>
        <fullName evidence="4">DUF2066 domain-containing protein</fullName>
    </recommendedName>
</protein>
<feature type="signal peptide" evidence="1">
    <location>
        <begin position="1"/>
        <end position="23"/>
    </location>
</feature>
<evidence type="ECO:0000313" key="2">
    <source>
        <dbReference type="EMBL" id="MDR7091089.1"/>
    </source>
</evidence>
<reference evidence="2 3" key="1">
    <citation type="submission" date="2023-07" db="EMBL/GenBank/DDBJ databases">
        <title>Sorghum-associated microbial communities from plants grown in Nebraska, USA.</title>
        <authorList>
            <person name="Schachtman D."/>
        </authorList>
    </citation>
    <scope>NUCLEOTIDE SEQUENCE [LARGE SCALE GENOMIC DNA]</scope>
    <source>
        <strain evidence="2 3">BE190</strain>
    </source>
</reference>
<keyword evidence="1" id="KW-0732">Signal</keyword>
<evidence type="ECO:0000256" key="1">
    <source>
        <dbReference type="SAM" id="SignalP"/>
    </source>
</evidence>
<name>A0ABU1V0X0_9GAMM</name>
<dbReference type="Proteomes" id="UP001253595">
    <property type="component" value="Unassembled WGS sequence"/>
</dbReference>
<dbReference type="InterPro" id="IPR018642">
    <property type="entry name" value="DUF2066"/>
</dbReference>
<organism evidence="2 3">
    <name type="scientific">Cellvibrio fibrivorans</name>
    <dbReference type="NCBI Taxonomy" id="126350"/>
    <lineage>
        <taxon>Bacteria</taxon>
        <taxon>Pseudomonadati</taxon>
        <taxon>Pseudomonadota</taxon>
        <taxon>Gammaproteobacteria</taxon>
        <taxon>Cellvibrionales</taxon>
        <taxon>Cellvibrionaceae</taxon>
        <taxon>Cellvibrio</taxon>
    </lineage>
</organism>
<evidence type="ECO:0008006" key="4">
    <source>
        <dbReference type="Google" id="ProtNLM"/>
    </source>
</evidence>
<dbReference type="Pfam" id="PF09839">
    <property type="entry name" value="DUF2066"/>
    <property type="match status" value="1"/>
</dbReference>
<dbReference type="RefSeq" id="WP_310073970.1">
    <property type="nucleotide sequence ID" value="NZ_JAVDVX010000005.1"/>
</dbReference>
<proteinExistence type="predicted"/>